<dbReference type="PANTHER" id="PTHR44196">
    <property type="entry name" value="DEHYDROGENASE/REDUCTASE SDR FAMILY MEMBER 7B"/>
    <property type="match status" value="1"/>
</dbReference>
<dbReference type="EMBL" id="JAAQHG020000007">
    <property type="protein sequence ID" value="KAL1588430.1"/>
    <property type="molecule type" value="Genomic_DNA"/>
</dbReference>
<comment type="caution">
    <text evidence="4">The sequence shown here is derived from an EMBL/GenBank/DDBJ whole genome shotgun (WGS) entry which is preliminary data.</text>
</comment>
<dbReference type="PRINTS" id="PR00080">
    <property type="entry name" value="SDRFAMILY"/>
</dbReference>
<gene>
    <name evidence="4" type="ORF">WHR41_03082</name>
</gene>
<evidence type="ECO:0000256" key="2">
    <source>
        <dbReference type="ARBA" id="ARBA00023002"/>
    </source>
</evidence>
<evidence type="ECO:0000256" key="3">
    <source>
        <dbReference type="RuleBase" id="RU000363"/>
    </source>
</evidence>
<dbReference type="InterPro" id="IPR036291">
    <property type="entry name" value="NAD(P)-bd_dom_sf"/>
</dbReference>
<reference evidence="4 5" key="1">
    <citation type="journal article" date="2020" name="Microbiol. Resour. Announc.">
        <title>Draft Genome Sequence of a Cladosporium Species Isolated from the Mesophotic Ascidian Didemnum maculosum.</title>
        <authorList>
            <person name="Gioti A."/>
            <person name="Siaperas R."/>
            <person name="Nikolaivits E."/>
            <person name="Le Goff G."/>
            <person name="Ouazzani J."/>
            <person name="Kotoulas G."/>
            <person name="Topakas E."/>
        </authorList>
    </citation>
    <scope>NUCLEOTIDE SEQUENCE [LARGE SCALE GENOMIC DNA]</scope>
    <source>
        <strain evidence="4 5">TM138-S3</strain>
    </source>
</reference>
<organism evidence="4 5">
    <name type="scientific">Cladosporium halotolerans</name>
    <dbReference type="NCBI Taxonomy" id="1052096"/>
    <lineage>
        <taxon>Eukaryota</taxon>
        <taxon>Fungi</taxon>
        <taxon>Dikarya</taxon>
        <taxon>Ascomycota</taxon>
        <taxon>Pezizomycotina</taxon>
        <taxon>Dothideomycetes</taxon>
        <taxon>Dothideomycetidae</taxon>
        <taxon>Cladosporiales</taxon>
        <taxon>Cladosporiaceae</taxon>
        <taxon>Cladosporium</taxon>
    </lineage>
</organism>
<accession>A0AB34KYR8</accession>
<dbReference type="Gene3D" id="3.40.50.720">
    <property type="entry name" value="NAD(P)-binding Rossmann-like Domain"/>
    <property type="match status" value="1"/>
</dbReference>
<dbReference type="SUPFAM" id="SSF51735">
    <property type="entry name" value="NAD(P)-binding Rossmann-fold domains"/>
    <property type="match status" value="1"/>
</dbReference>
<dbReference type="PRINTS" id="PR00081">
    <property type="entry name" value="GDHRDH"/>
</dbReference>
<dbReference type="InterPro" id="IPR002347">
    <property type="entry name" value="SDR_fam"/>
</dbReference>
<evidence type="ECO:0000256" key="1">
    <source>
        <dbReference type="ARBA" id="ARBA00006484"/>
    </source>
</evidence>
<protein>
    <submittedName>
        <fullName evidence="4">Uncharacterized protein</fullName>
    </submittedName>
</protein>
<keyword evidence="2" id="KW-0560">Oxidoreductase</keyword>
<evidence type="ECO:0000313" key="5">
    <source>
        <dbReference type="Proteomes" id="UP000803884"/>
    </source>
</evidence>
<dbReference type="Proteomes" id="UP000803884">
    <property type="component" value="Unassembled WGS sequence"/>
</dbReference>
<dbReference type="CDD" id="cd05233">
    <property type="entry name" value="SDR_c"/>
    <property type="match status" value="1"/>
</dbReference>
<comment type="similarity">
    <text evidence="1 3">Belongs to the short-chain dehydrogenases/reductases (SDR) family.</text>
</comment>
<name>A0AB34KYR8_9PEZI</name>
<dbReference type="AlphaFoldDB" id="A0AB34KYR8"/>
<dbReference type="PANTHER" id="PTHR44196:SF1">
    <property type="entry name" value="DEHYDROGENASE_REDUCTASE SDR FAMILY MEMBER 7B"/>
    <property type="match status" value="1"/>
</dbReference>
<evidence type="ECO:0000313" key="4">
    <source>
        <dbReference type="EMBL" id="KAL1588430.1"/>
    </source>
</evidence>
<dbReference type="GO" id="GO:0016491">
    <property type="term" value="F:oxidoreductase activity"/>
    <property type="evidence" value="ECO:0007669"/>
    <property type="project" value="UniProtKB-KW"/>
</dbReference>
<dbReference type="GeneID" id="96004526"/>
<dbReference type="Pfam" id="PF00106">
    <property type="entry name" value="adh_short"/>
    <property type="match status" value="1"/>
</dbReference>
<sequence>MSQNPMSSKKSSGVDFTSTIHNDTYDFIKPEQWDLSSRSVLVTGASKGLGKDNAISFARAGASQIAIAARSGMEQVEKEMKQAAQKAGRKEPTILSLKLDVTDKKSVSDAAAEIDQKFDGLDIVINNAGYLETFKKIADSDPDEWWKTWQVNTFGAYLVVRSAIPLLLKKKDGLKTILNVSSIGAHVIMPGASAYQPTKLALTRFTEFINEEYADEGLVSYAVHPGGVMTELASGMPKEAHGLLIDQPALAADTFVWLTAQRRDWLAGRYISSTWDMKELEGMKQDIIKGDLLKVRLDVGTQ</sequence>
<proteinExistence type="inferred from homology"/>
<dbReference type="GO" id="GO:0016020">
    <property type="term" value="C:membrane"/>
    <property type="evidence" value="ECO:0007669"/>
    <property type="project" value="TreeGrafter"/>
</dbReference>
<dbReference type="RefSeq" id="XP_069231535.1">
    <property type="nucleotide sequence ID" value="XM_069371688.1"/>
</dbReference>
<keyword evidence="5" id="KW-1185">Reference proteome</keyword>